<feature type="compositionally biased region" description="Basic and acidic residues" evidence="1">
    <location>
        <begin position="331"/>
        <end position="354"/>
    </location>
</feature>
<feature type="compositionally biased region" description="Basic residues" evidence="1">
    <location>
        <begin position="265"/>
        <end position="276"/>
    </location>
</feature>
<dbReference type="Proteomes" id="UP000245119">
    <property type="component" value="Linkage Group LG6"/>
</dbReference>
<sequence length="739" mass="79320">MQRTGGVAHTVVKLVTTGEVYNKWRFSSDYTDYAESEKKKSGGQDETTFTIPNKADAYLRTTDAYLRITDAGQTQSRSVSCRLTGLEPAEVSGRVTSAHVTKHIASAEARPLLPLRLPSSFAAITDGRRVWLMPCHSIRSWWLGQVELCSYRFLLVEVLREMDDGACGQTWPDVARATQEAWGDWRIAPAMAAAAATAAADTRPGWSTPRSRTNDVCPPCWSPFGQGSEPARKTASPRQRSAARQAGRWWCSTCRAAAGGIRTRAPTRSHRARRGKLAVPGRVGSSGSETLAVGKKASPRHGQGDPESALTTRVSSASRLAPESPDLEVMSSRREGQARRSADPVLDGGRRHAQSETWAGVEDGRDKEGKRLLLPAPVTPSGDDDHSSGCSFTSSEWGEVTPTSPSADTPSRRHGHSGLEGHVERRDQSSGDHSSGYLSFPKRSGENSHFPNEHFTKASHNPPRSSSSEITVSESRPHTGEGRLEVPVMQVHVQPAQEDPHGAKLNRSPAEQHVRRHSSGRSDASLASARTASPATKLRLLDLASQRALDRDGDSLASWSGGSEDTLSLGMSCTGLRGSPEVAQSLAAPTGRRPAPKPPGPSQGNETASGFVGGWEHGPSAPRHRPPTHPYPLHNIRGQGSAASLTSQDELLRGGNDLPLLAGGRTVRQLWAPLPVTDAGVAGVRVDRQVRVEVTWRDSSCPPARVPLASGGPVEISGYSLDWIADSIRPPNKCRKVAA</sequence>
<feature type="compositionally biased region" description="Low complexity" evidence="1">
    <location>
        <begin position="465"/>
        <end position="474"/>
    </location>
</feature>
<feature type="region of interest" description="Disordered" evidence="1">
    <location>
        <begin position="582"/>
        <end position="644"/>
    </location>
</feature>
<comment type="caution">
    <text evidence="2">The sequence shown here is derived from an EMBL/GenBank/DDBJ whole genome shotgun (WGS) entry which is preliminary data.</text>
</comment>
<dbReference type="EMBL" id="PZQS01000006">
    <property type="protein sequence ID" value="PVD29212.1"/>
    <property type="molecule type" value="Genomic_DNA"/>
</dbReference>
<feature type="region of interest" description="Disordered" evidence="1">
    <location>
        <begin position="496"/>
        <end position="532"/>
    </location>
</feature>
<dbReference type="AlphaFoldDB" id="A0A2T7P708"/>
<feature type="region of interest" description="Disordered" evidence="1">
    <location>
        <begin position="262"/>
        <end position="480"/>
    </location>
</feature>
<feature type="compositionally biased region" description="Polar residues" evidence="1">
    <location>
        <begin position="388"/>
        <end position="409"/>
    </location>
</feature>
<proteinExistence type="predicted"/>
<feature type="compositionally biased region" description="Basic and acidic residues" evidence="1">
    <location>
        <begin position="362"/>
        <end position="371"/>
    </location>
</feature>
<gene>
    <name evidence="2" type="ORF">C0Q70_11809</name>
</gene>
<protein>
    <submittedName>
        <fullName evidence="2">Uncharacterized protein</fullName>
    </submittedName>
</protein>
<evidence type="ECO:0000256" key="1">
    <source>
        <dbReference type="SAM" id="MobiDB-lite"/>
    </source>
</evidence>
<feature type="compositionally biased region" description="Basic and acidic residues" evidence="1">
    <location>
        <begin position="417"/>
        <end position="430"/>
    </location>
</feature>
<evidence type="ECO:0000313" key="2">
    <source>
        <dbReference type="EMBL" id="PVD29212.1"/>
    </source>
</evidence>
<name>A0A2T7P708_POMCA</name>
<feature type="region of interest" description="Disordered" evidence="1">
    <location>
        <begin position="199"/>
        <end position="242"/>
    </location>
</feature>
<feature type="compositionally biased region" description="Basic and acidic residues" evidence="1">
    <location>
        <begin position="443"/>
        <end position="456"/>
    </location>
</feature>
<feature type="compositionally biased region" description="Polar residues" evidence="1">
    <location>
        <begin position="309"/>
        <end position="318"/>
    </location>
</feature>
<evidence type="ECO:0000313" key="3">
    <source>
        <dbReference type="Proteomes" id="UP000245119"/>
    </source>
</evidence>
<accession>A0A2T7P708</accession>
<organism evidence="2 3">
    <name type="scientific">Pomacea canaliculata</name>
    <name type="common">Golden apple snail</name>
    <dbReference type="NCBI Taxonomy" id="400727"/>
    <lineage>
        <taxon>Eukaryota</taxon>
        <taxon>Metazoa</taxon>
        <taxon>Spiralia</taxon>
        <taxon>Lophotrochozoa</taxon>
        <taxon>Mollusca</taxon>
        <taxon>Gastropoda</taxon>
        <taxon>Caenogastropoda</taxon>
        <taxon>Architaenioglossa</taxon>
        <taxon>Ampullarioidea</taxon>
        <taxon>Ampullariidae</taxon>
        <taxon>Pomacea</taxon>
    </lineage>
</organism>
<reference evidence="2 3" key="1">
    <citation type="submission" date="2018-04" db="EMBL/GenBank/DDBJ databases">
        <title>The genome of golden apple snail Pomacea canaliculata provides insight into stress tolerance and invasive adaptation.</title>
        <authorList>
            <person name="Liu C."/>
            <person name="Liu B."/>
            <person name="Ren Y."/>
            <person name="Zhang Y."/>
            <person name="Wang H."/>
            <person name="Li S."/>
            <person name="Jiang F."/>
            <person name="Yin L."/>
            <person name="Zhang G."/>
            <person name="Qian W."/>
            <person name="Fan W."/>
        </authorList>
    </citation>
    <scope>NUCLEOTIDE SEQUENCE [LARGE SCALE GENOMIC DNA]</scope>
    <source>
        <strain evidence="2">SZHN2017</strain>
        <tissue evidence="2">Muscle</tissue>
    </source>
</reference>
<keyword evidence="3" id="KW-1185">Reference proteome</keyword>
<dbReference type="OrthoDB" id="10072397at2759"/>